<evidence type="ECO:0000256" key="2">
    <source>
        <dbReference type="ARBA" id="ARBA00010617"/>
    </source>
</evidence>
<dbReference type="GeneID" id="36595835"/>
<evidence type="ECO:0000313" key="8">
    <source>
        <dbReference type="EMBL" id="PMD67449.1"/>
    </source>
</evidence>
<gene>
    <name evidence="8" type="ORF">K444DRAFT_690127</name>
</gene>
<dbReference type="GO" id="GO:0016705">
    <property type="term" value="F:oxidoreductase activity, acting on paired donors, with incorporation or reduction of molecular oxygen"/>
    <property type="evidence" value="ECO:0007669"/>
    <property type="project" value="InterPro"/>
</dbReference>
<evidence type="ECO:0000256" key="5">
    <source>
        <dbReference type="ARBA" id="ARBA00023004"/>
    </source>
</evidence>
<dbReference type="InterPro" id="IPR001128">
    <property type="entry name" value="Cyt_P450"/>
</dbReference>
<feature type="binding site" description="axial binding residue" evidence="6">
    <location>
        <position position="497"/>
    </location>
    <ligand>
        <name>heme</name>
        <dbReference type="ChEBI" id="CHEBI:30413"/>
    </ligand>
    <ligandPart>
        <name>Fe</name>
        <dbReference type="ChEBI" id="CHEBI:18248"/>
    </ligandPart>
</feature>
<keyword evidence="4" id="KW-0560">Oxidoreductase</keyword>
<dbReference type="CDD" id="cd11041">
    <property type="entry name" value="CYP503A1-like"/>
    <property type="match status" value="1"/>
</dbReference>
<dbReference type="Pfam" id="PF00067">
    <property type="entry name" value="p450"/>
    <property type="match status" value="1"/>
</dbReference>
<keyword evidence="7" id="KW-1133">Transmembrane helix</keyword>
<name>A0A2J6TWN9_9HELO</name>
<keyword evidence="7" id="KW-0812">Transmembrane</keyword>
<dbReference type="InterPro" id="IPR002403">
    <property type="entry name" value="Cyt_P450_E_grp-IV"/>
</dbReference>
<dbReference type="GO" id="GO:0005506">
    <property type="term" value="F:iron ion binding"/>
    <property type="evidence" value="ECO:0007669"/>
    <property type="project" value="InterPro"/>
</dbReference>
<dbReference type="InParanoid" id="A0A2J6TWN9"/>
<dbReference type="STRING" id="1095630.A0A2J6TWN9"/>
<organism evidence="8 9">
    <name type="scientific">Hyaloscypha bicolor E</name>
    <dbReference type="NCBI Taxonomy" id="1095630"/>
    <lineage>
        <taxon>Eukaryota</taxon>
        <taxon>Fungi</taxon>
        <taxon>Dikarya</taxon>
        <taxon>Ascomycota</taxon>
        <taxon>Pezizomycotina</taxon>
        <taxon>Leotiomycetes</taxon>
        <taxon>Helotiales</taxon>
        <taxon>Hyaloscyphaceae</taxon>
        <taxon>Hyaloscypha</taxon>
        <taxon>Hyaloscypha bicolor</taxon>
    </lineage>
</organism>
<feature type="transmembrane region" description="Helical" evidence="7">
    <location>
        <begin position="12"/>
        <end position="33"/>
    </location>
</feature>
<dbReference type="PANTHER" id="PTHR46206">
    <property type="entry name" value="CYTOCHROME P450"/>
    <property type="match status" value="1"/>
</dbReference>
<evidence type="ECO:0000256" key="3">
    <source>
        <dbReference type="ARBA" id="ARBA00022723"/>
    </source>
</evidence>
<dbReference type="Proteomes" id="UP000235371">
    <property type="component" value="Unassembled WGS sequence"/>
</dbReference>
<dbReference type="GO" id="GO:0004497">
    <property type="term" value="F:monooxygenase activity"/>
    <property type="evidence" value="ECO:0007669"/>
    <property type="project" value="InterPro"/>
</dbReference>
<evidence type="ECO:0000256" key="7">
    <source>
        <dbReference type="SAM" id="Phobius"/>
    </source>
</evidence>
<comment type="cofactor">
    <cofactor evidence="1 6">
        <name>heme</name>
        <dbReference type="ChEBI" id="CHEBI:30413"/>
    </cofactor>
</comment>
<dbReference type="PRINTS" id="PR00465">
    <property type="entry name" value="EP450IV"/>
</dbReference>
<keyword evidence="3 6" id="KW-0479">Metal-binding</keyword>
<dbReference type="Gene3D" id="1.10.630.10">
    <property type="entry name" value="Cytochrome P450"/>
    <property type="match status" value="1"/>
</dbReference>
<sequence length="551" mass="62173">MEVGFTDGLRALLPRIILYTILGTLVAWLYHLMRPALEAALSRDYRNFSWVSGERGVGSFLKSTWDVAFKSKELFAEVHSKILGANHDNIHLVPIPHCSTGFMLMVPKQLLNEYVRQPENDISLKRYTLQALVPDYTTLGGHIVAHPVYRSVVHKELYQKLADKMGMVNEEMTAALDDAVASKVGVNGEAKINMWDTSNRILSRSANRIISGYPLCDNQEYGDVTAQYAATFFASALYARFIPPFLRPLLLPLLCRPLMRCIKTAAKHATPIIKERMVIIDAAEQKGIEPELPVSTKKSTSTIEDIQVDRKYFQNDMLSAIIVAAKKDNNSEAEYDPMVIVARMMVLNFVQSYTNLVTMTNLVFDLISLPEGDFETMVADLRAEIKREMDKGDGFSHNFFQRLDLMDSLIRESMRYNPIGETGLERAVEKKGGFTFSNGVHVPQGALLAAPIKAYQRDEAAYPGGFNPRRSIENPEHPKMTDISPDFLNFGLGRGACPGRFFTSNLIKLTLTHLLLDYDFVRLEKRPENVRKVTLDEPCGRHFITLKKRDV</sequence>
<evidence type="ECO:0000313" key="9">
    <source>
        <dbReference type="Proteomes" id="UP000235371"/>
    </source>
</evidence>
<evidence type="ECO:0000256" key="6">
    <source>
        <dbReference type="PIRSR" id="PIRSR602403-1"/>
    </source>
</evidence>
<accession>A0A2J6TWN9</accession>
<dbReference type="AlphaFoldDB" id="A0A2J6TWN9"/>
<keyword evidence="6" id="KW-0349">Heme</keyword>
<dbReference type="RefSeq" id="XP_024744353.1">
    <property type="nucleotide sequence ID" value="XM_024887759.1"/>
</dbReference>
<evidence type="ECO:0000256" key="4">
    <source>
        <dbReference type="ARBA" id="ARBA00023002"/>
    </source>
</evidence>
<dbReference type="SUPFAM" id="SSF48264">
    <property type="entry name" value="Cytochrome P450"/>
    <property type="match status" value="1"/>
</dbReference>
<keyword evidence="9" id="KW-1185">Reference proteome</keyword>
<protein>
    <submittedName>
        <fullName evidence="8">Cytochrome P450</fullName>
    </submittedName>
</protein>
<keyword evidence="5 6" id="KW-0408">Iron</keyword>
<keyword evidence="7" id="KW-0472">Membrane</keyword>
<dbReference type="EMBL" id="KZ613740">
    <property type="protein sequence ID" value="PMD67449.1"/>
    <property type="molecule type" value="Genomic_DNA"/>
</dbReference>
<dbReference type="GO" id="GO:0020037">
    <property type="term" value="F:heme binding"/>
    <property type="evidence" value="ECO:0007669"/>
    <property type="project" value="InterPro"/>
</dbReference>
<proteinExistence type="inferred from homology"/>
<dbReference type="InterPro" id="IPR036396">
    <property type="entry name" value="Cyt_P450_sf"/>
</dbReference>
<reference evidence="8 9" key="1">
    <citation type="submission" date="2016-04" db="EMBL/GenBank/DDBJ databases">
        <title>A degradative enzymes factory behind the ericoid mycorrhizal symbiosis.</title>
        <authorList>
            <consortium name="DOE Joint Genome Institute"/>
            <person name="Martino E."/>
            <person name="Morin E."/>
            <person name="Grelet G."/>
            <person name="Kuo A."/>
            <person name="Kohler A."/>
            <person name="Daghino S."/>
            <person name="Barry K."/>
            <person name="Choi C."/>
            <person name="Cichocki N."/>
            <person name="Clum A."/>
            <person name="Copeland A."/>
            <person name="Hainaut M."/>
            <person name="Haridas S."/>
            <person name="Labutti K."/>
            <person name="Lindquist E."/>
            <person name="Lipzen A."/>
            <person name="Khouja H.-R."/>
            <person name="Murat C."/>
            <person name="Ohm R."/>
            <person name="Olson A."/>
            <person name="Spatafora J."/>
            <person name="Veneault-Fourrey C."/>
            <person name="Henrissat B."/>
            <person name="Grigoriev I."/>
            <person name="Martin F."/>
            <person name="Perotto S."/>
        </authorList>
    </citation>
    <scope>NUCLEOTIDE SEQUENCE [LARGE SCALE GENOMIC DNA]</scope>
    <source>
        <strain evidence="8 9">E</strain>
    </source>
</reference>
<dbReference type="OrthoDB" id="1844152at2759"/>
<evidence type="ECO:0000256" key="1">
    <source>
        <dbReference type="ARBA" id="ARBA00001971"/>
    </source>
</evidence>
<comment type="similarity">
    <text evidence="2">Belongs to the cytochrome P450 family.</text>
</comment>